<accession>A0A8J8K904</accession>
<sequence length="152" mass="17548">MKKLLLKHKQILFFGLAGAISAVIEIGSFKIFSVLLPTFIPKEPNFHGVFYPLSNISSTTCGIITNYFLSIWFVFARGKHSKKREFVYFMILSVFSTILSLLFFQVFYKYVFKFNFDIKYFTLSSEIMSKISAIVVVSILNYSLKKKIVFNG</sequence>
<proteinExistence type="predicted"/>
<evidence type="ECO:0000313" key="7">
    <source>
        <dbReference type="EMBL" id="NRS92537.1"/>
    </source>
</evidence>
<feature type="transmembrane region" description="Helical" evidence="5">
    <location>
        <begin position="56"/>
        <end position="75"/>
    </location>
</feature>
<dbReference type="Pfam" id="PF04138">
    <property type="entry name" value="GtrA_DPMS_TM"/>
    <property type="match status" value="1"/>
</dbReference>
<dbReference type="InterPro" id="IPR007267">
    <property type="entry name" value="GtrA_DPMS_TM"/>
</dbReference>
<dbReference type="GO" id="GO:0000271">
    <property type="term" value="P:polysaccharide biosynthetic process"/>
    <property type="evidence" value="ECO:0007669"/>
    <property type="project" value="InterPro"/>
</dbReference>
<gene>
    <name evidence="7" type="ORF">HNQ03_001612</name>
</gene>
<protein>
    <submittedName>
        <fullName evidence="7">Putative flippase GtrA</fullName>
    </submittedName>
</protein>
<dbReference type="RefSeq" id="WP_173779134.1">
    <property type="nucleotide sequence ID" value="NZ_JABSNO010000009.1"/>
</dbReference>
<reference evidence="7" key="1">
    <citation type="submission" date="2020-05" db="EMBL/GenBank/DDBJ databases">
        <title>Genomic Encyclopedia of Type Strains, Phase IV (KMG-V): Genome sequencing to study the core and pangenomes of soil and plant-associated prokaryotes.</title>
        <authorList>
            <person name="Whitman W."/>
        </authorList>
    </citation>
    <scope>NUCLEOTIDE SEQUENCE</scope>
    <source>
        <strain evidence="7">16F</strain>
    </source>
</reference>
<feature type="transmembrane region" description="Helical" evidence="5">
    <location>
        <begin position="87"/>
        <end position="107"/>
    </location>
</feature>
<evidence type="ECO:0000256" key="2">
    <source>
        <dbReference type="ARBA" id="ARBA00022692"/>
    </source>
</evidence>
<evidence type="ECO:0000313" key="8">
    <source>
        <dbReference type="Proteomes" id="UP000610746"/>
    </source>
</evidence>
<keyword evidence="3 5" id="KW-1133">Transmembrane helix</keyword>
<evidence type="ECO:0000256" key="4">
    <source>
        <dbReference type="ARBA" id="ARBA00023136"/>
    </source>
</evidence>
<feature type="domain" description="GtrA/DPMS transmembrane" evidence="6">
    <location>
        <begin position="14"/>
        <end position="150"/>
    </location>
</feature>
<keyword evidence="4 5" id="KW-0472">Membrane</keyword>
<comment type="caution">
    <text evidence="7">The sequence shown here is derived from an EMBL/GenBank/DDBJ whole genome shotgun (WGS) entry which is preliminary data.</text>
</comment>
<feature type="transmembrane region" description="Helical" evidence="5">
    <location>
        <begin position="12"/>
        <end position="36"/>
    </location>
</feature>
<keyword evidence="8" id="KW-1185">Reference proteome</keyword>
<evidence type="ECO:0000259" key="6">
    <source>
        <dbReference type="Pfam" id="PF04138"/>
    </source>
</evidence>
<evidence type="ECO:0000256" key="3">
    <source>
        <dbReference type="ARBA" id="ARBA00022989"/>
    </source>
</evidence>
<organism evidence="7 8">
    <name type="scientific">Frigoriflavimonas asaccharolytica</name>
    <dbReference type="NCBI Taxonomy" id="2735899"/>
    <lineage>
        <taxon>Bacteria</taxon>
        <taxon>Pseudomonadati</taxon>
        <taxon>Bacteroidota</taxon>
        <taxon>Flavobacteriia</taxon>
        <taxon>Flavobacteriales</taxon>
        <taxon>Weeksellaceae</taxon>
        <taxon>Frigoriflavimonas</taxon>
    </lineage>
</organism>
<dbReference type="EMBL" id="JABSNO010000009">
    <property type="protein sequence ID" value="NRS92537.1"/>
    <property type="molecule type" value="Genomic_DNA"/>
</dbReference>
<dbReference type="Proteomes" id="UP000610746">
    <property type="component" value="Unassembled WGS sequence"/>
</dbReference>
<evidence type="ECO:0000256" key="5">
    <source>
        <dbReference type="SAM" id="Phobius"/>
    </source>
</evidence>
<name>A0A8J8K904_9FLAO</name>
<feature type="transmembrane region" description="Helical" evidence="5">
    <location>
        <begin position="127"/>
        <end position="144"/>
    </location>
</feature>
<dbReference type="GO" id="GO:0016020">
    <property type="term" value="C:membrane"/>
    <property type="evidence" value="ECO:0007669"/>
    <property type="project" value="UniProtKB-SubCell"/>
</dbReference>
<comment type="subcellular location">
    <subcellularLocation>
        <location evidence="1">Membrane</location>
        <topology evidence="1">Multi-pass membrane protein</topology>
    </subcellularLocation>
</comment>
<keyword evidence="2 5" id="KW-0812">Transmembrane</keyword>
<evidence type="ECO:0000256" key="1">
    <source>
        <dbReference type="ARBA" id="ARBA00004141"/>
    </source>
</evidence>
<dbReference type="AlphaFoldDB" id="A0A8J8K904"/>